<organism evidence="3 4">
    <name type="scientific">Malassezia sympodialis (strain ATCC 42132)</name>
    <name type="common">Atopic eczema-associated yeast</name>
    <dbReference type="NCBI Taxonomy" id="1230383"/>
    <lineage>
        <taxon>Eukaryota</taxon>
        <taxon>Fungi</taxon>
        <taxon>Dikarya</taxon>
        <taxon>Basidiomycota</taxon>
        <taxon>Ustilaginomycotina</taxon>
        <taxon>Malasseziomycetes</taxon>
        <taxon>Malasseziales</taxon>
        <taxon>Malasseziaceae</taxon>
        <taxon>Malassezia</taxon>
    </lineage>
</organism>
<dbReference type="PANTHER" id="PTHR31811:SF0">
    <property type="entry name" value="TRNA A64-2'-O-RIBOSYLPHOSPHATE TRANSFERASE"/>
    <property type="match status" value="1"/>
</dbReference>
<dbReference type="PANTHER" id="PTHR31811">
    <property type="entry name" value="TRNA A64-2'-O-RIBOSYLPHOSPHATE TRANSFERASE"/>
    <property type="match status" value="1"/>
</dbReference>
<name>A0A1M8A0Q0_MALS4</name>
<evidence type="ECO:0000313" key="4">
    <source>
        <dbReference type="Proteomes" id="UP000186303"/>
    </source>
</evidence>
<keyword evidence="4" id="KW-1185">Reference proteome</keyword>
<dbReference type="GO" id="GO:0043399">
    <property type="term" value="F:tRNA adenosine(64)-2'-O-ribosylphosphate transferase activity"/>
    <property type="evidence" value="ECO:0007669"/>
    <property type="project" value="InterPro"/>
</dbReference>
<feature type="domain" description="Rit1 DUSP-like" evidence="1">
    <location>
        <begin position="359"/>
        <end position="482"/>
    </location>
</feature>
<dbReference type="PIRSF" id="PIRSF007747">
    <property type="entry name" value="Ribosyl_Ptfrase"/>
    <property type="match status" value="1"/>
</dbReference>
<dbReference type="EMBL" id="LT671821">
    <property type="protein sequence ID" value="SHO75981.1"/>
    <property type="molecule type" value="Genomic_DNA"/>
</dbReference>
<dbReference type="Pfam" id="PF04179">
    <property type="entry name" value="Init_tRNA_PT"/>
    <property type="match status" value="1"/>
</dbReference>
<dbReference type="VEuPathDB" id="FungiDB:MSYG_0315"/>
<dbReference type="Proteomes" id="UP000186303">
    <property type="component" value="Chromosome 1"/>
</dbReference>
<protein>
    <submittedName>
        <fullName evidence="3">Similar to S.cerevisiae protein RIT1 (Initiator methionine 2'-O-ribosyl phosphate transferase)</fullName>
    </submittedName>
</protein>
<proteinExistence type="predicted"/>
<evidence type="ECO:0000259" key="2">
    <source>
        <dbReference type="Pfam" id="PF17184"/>
    </source>
</evidence>
<evidence type="ECO:0000313" key="3">
    <source>
        <dbReference type="EMBL" id="SHO75981.1"/>
    </source>
</evidence>
<reference evidence="4" key="1">
    <citation type="journal article" date="2017" name="Nucleic Acids Res.">
        <title>Proteogenomics produces comprehensive and highly accurate protein-coding gene annotation in a complete genome assembly of Malassezia sympodialis.</title>
        <authorList>
            <person name="Zhu Y."/>
            <person name="Engstroem P.G."/>
            <person name="Tellgren-Roth C."/>
            <person name="Baudo C.D."/>
            <person name="Kennell J.C."/>
            <person name="Sun S."/>
            <person name="Billmyre R.B."/>
            <person name="Schroeder M.S."/>
            <person name="Andersson A."/>
            <person name="Holm T."/>
            <person name="Sigurgeirsson B."/>
            <person name="Wu G."/>
            <person name="Sankaranarayanan S.R."/>
            <person name="Siddharthan R."/>
            <person name="Sanyal K."/>
            <person name="Lundeberg J."/>
            <person name="Nystedt B."/>
            <person name="Boekhout T."/>
            <person name="Dawson T.L. Jr."/>
            <person name="Heitman J."/>
            <person name="Scheynius A."/>
            <person name="Lehtioe J."/>
        </authorList>
    </citation>
    <scope>NUCLEOTIDE SEQUENCE [LARGE SCALE GENOMIC DNA]</scope>
    <source>
        <strain evidence="4">ATCC 42132</strain>
    </source>
</reference>
<dbReference type="GO" id="GO:0019988">
    <property type="term" value="P:charged-tRNA amino acid modification"/>
    <property type="evidence" value="ECO:0007669"/>
    <property type="project" value="InterPro"/>
</dbReference>
<keyword evidence="3" id="KW-0808">Transferase</keyword>
<dbReference type="InterPro" id="IPR033421">
    <property type="entry name" value="Rit1_DUSP-like"/>
</dbReference>
<sequence>MQCPCINRAPAPTMDDARHVLKVLRREQRDLWSRLASVAHDARYVDEVCAACFPLPLIANLRCGAWYTDPARLHGTAYFKSTDGHMYAWDLSLKRANLHLAELIEESVASSELTGCILVDSTRRGKRFPDALAKTVPIWCAVLNRASARVHGTPECPSLVTPLDAVARSEHAQIEARLDAWTERLCCSDLRVPRLSKPLVPVFAHAPNVPSLPLASHQHHVVLVSVSPAVTDAVSVPPPAPGAMYVQGAGDDHEAWAEGLTPGLFWQHRSALLNAALTRDERLALVHTLVANERARAGRVLWLPGEADAPPMEISGTGLAIQARPRERGFSATERARYALLVLCDQPPAPASDEQAPRVLALGLDASKRGLAAFSQALPAAVDAITEALHVAARGQGAAPRVLLCCETGFQLSGALAIAVLAASFDEHRHGLFGGPDAHERLTAHRLRITKDTTQRRLQWFTSAVSAGAPSRAHLQRVNAYLMGPQRQVRVWLPDRLPS</sequence>
<dbReference type="Pfam" id="PF17184">
    <property type="entry name" value="Rit1_C"/>
    <property type="match status" value="1"/>
</dbReference>
<dbReference type="OMA" id="PVFWANQ"/>
<dbReference type="InterPro" id="IPR007306">
    <property type="entry name" value="Rit1"/>
</dbReference>
<dbReference type="InterPro" id="IPR033449">
    <property type="entry name" value="Rit1_N"/>
</dbReference>
<accession>A0A1M8A0Q0</accession>
<gene>
    <name evidence="3" type="ORF">MSYG_0315</name>
</gene>
<dbReference type="OrthoDB" id="45256at2759"/>
<dbReference type="GO" id="GO:0005737">
    <property type="term" value="C:cytoplasm"/>
    <property type="evidence" value="ECO:0007669"/>
    <property type="project" value="TreeGrafter"/>
</dbReference>
<feature type="domain" description="Rit1 N-terminal" evidence="2">
    <location>
        <begin position="24"/>
        <end position="276"/>
    </location>
</feature>
<evidence type="ECO:0000259" key="1">
    <source>
        <dbReference type="Pfam" id="PF04179"/>
    </source>
</evidence>
<dbReference type="AlphaFoldDB" id="A0A1M8A0Q0"/>